<dbReference type="KEGG" id="vg:918067"/>
<name>Q98467_PBCV1</name>
<reference evidence="1 2" key="4">
    <citation type="journal article" date="1996" name="Virology">
        <title>Analysis of 76 kb of the chlorella virus PBCV-1 330-kb genome: map positions 182 to 258.</title>
        <authorList>
            <person name="Kutish G.F."/>
            <person name="Li Y."/>
            <person name="Lu Z."/>
            <person name="Furuta M."/>
            <person name="Rock D.L."/>
            <person name="Van Etten J.L."/>
        </authorList>
    </citation>
    <scope>NUCLEOTIDE SEQUENCE [LARGE SCALE GENOMIC DNA]</scope>
</reference>
<dbReference type="PIR" id="T17918">
    <property type="entry name" value="T17918"/>
</dbReference>
<dbReference type="Proteomes" id="UP000000862">
    <property type="component" value="Segment"/>
</dbReference>
<organism evidence="1 2">
    <name type="scientific">Paramecium bursaria Chlorella virus 1</name>
    <name type="common">PBCV-1</name>
    <dbReference type="NCBI Taxonomy" id="10506"/>
    <lineage>
        <taxon>Viruses</taxon>
        <taxon>Varidnaviria</taxon>
        <taxon>Bamfordvirae</taxon>
        <taxon>Nucleocytoviricota</taxon>
        <taxon>Megaviricetes</taxon>
        <taxon>Algavirales</taxon>
        <taxon>Phycodnaviridae</taxon>
        <taxon>Chlorovirus</taxon>
        <taxon>Chlorovirus vanettense</taxon>
    </lineage>
</organism>
<dbReference type="EMBL" id="JF411744">
    <property type="protein sequence ID" value="AAC96783.1"/>
    <property type="molecule type" value="Genomic_DNA"/>
</dbReference>
<organismHost>
    <name type="scientific">Chlorella</name>
    <dbReference type="NCBI Taxonomy" id="3071"/>
</organismHost>
<reference evidence="1 2" key="6">
    <citation type="journal article" date="1999" name="Virology">
        <title>Chlorella virus PBCV-1 encodes a functional homospermidine synthase.</title>
        <authorList>
            <person name="Kaiser A."/>
            <person name="Vollmert M."/>
            <person name="Tholl D."/>
            <person name="Graves M.V."/>
            <person name="Gurnon J.R."/>
            <person name="Xing W."/>
            <person name="Lisec A.D."/>
            <person name="Nickerson K.W."/>
            <person name="Van Etten J.L."/>
        </authorList>
    </citation>
    <scope>NUCLEOTIDE SEQUENCE [LARGE SCALE GENOMIC DNA]</scope>
</reference>
<reference evidence="1 2" key="3">
    <citation type="journal article" date="1996" name="Virology">
        <title>Analysis of 94 kb of the chlorella virus PBCV-1 330-kb genome: map positions 88 to 182.</title>
        <authorList>
            <person name="Lu Z."/>
            <person name="Li Y."/>
            <person name="Que Q."/>
            <person name="Kutish G.F."/>
            <person name="Rock D.L."/>
            <person name="Van Etten J.L."/>
        </authorList>
    </citation>
    <scope>NUCLEOTIDE SEQUENCE [LARGE SCALE GENOMIC DNA]</scope>
</reference>
<dbReference type="RefSeq" id="NP_048772.1">
    <property type="nucleotide sequence ID" value="NC_000852.5"/>
</dbReference>
<dbReference type="OrthoDB" id="36973at10239"/>
<evidence type="ECO:0000313" key="2">
    <source>
        <dbReference type="Proteomes" id="UP000000862"/>
    </source>
</evidence>
<dbReference type="GeneID" id="918067"/>
<proteinExistence type="predicted"/>
<evidence type="ECO:0000313" key="1">
    <source>
        <dbReference type="EMBL" id="AAC96783.1"/>
    </source>
</evidence>
<reference evidence="1 2" key="7">
    <citation type="journal article" date="2000" name="Virology">
        <title>Characterization of a beta-1,3-glucanase encoded by chlorella virus PBCV-1.</title>
        <authorList>
            <person name="Sun L."/>
            <person name="Gurnon J.R."/>
            <person name="Adams B.J."/>
            <person name="Graves M.V."/>
            <person name="Van Etten J.L."/>
        </authorList>
    </citation>
    <scope>NUCLEOTIDE SEQUENCE [LARGE SCALE GENOMIC DNA]</scope>
</reference>
<sequence>MYVRRPKTIECTNRPVLVGTPNIVTNGVLSFFPIKSFVSLYIAGEPIMMKVSMVKSTSCVLTDSIVKYI</sequence>
<reference evidence="1 2" key="5">
    <citation type="journal article" date="1997" name="Virology">
        <title>Analysis of 74 kb of DNA located at the right end of the 330-kb chlorella virus PBCV-1 genome.</title>
        <authorList>
            <person name="Li Y."/>
            <person name="Lu Z."/>
            <person name="Sun L."/>
            <person name="Ropp S."/>
            <person name="Kutish G.F."/>
            <person name="Rock D.L."/>
            <person name="Van Etten J.L."/>
        </authorList>
    </citation>
    <scope>NUCLEOTIDE SEQUENCE [LARGE SCALE GENOMIC DNA]</scope>
</reference>
<keyword evidence="2" id="KW-1185">Reference proteome</keyword>
<accession>Q98467</accession>
<protein>
    <submittedName>
        <fullName evidence="1">Uncharacterized protein</fullName>
    </submittedName>
</protein>
<reference evidence="1 2" key="2">
    <citation type="journal article" date="1995" name="Virology">
        <title>Analysis of 43 kb of the Chlorella virus PBCV-1 330-kb genome: map positions 45 to 88.</title>
        <authorList>
            <person name="Li Y."/>
            <person name="Lu Z."/>
            <person name="Burbank D.E."/>
            <person name="Kutish G.F."/>
            <person name="Rock D.L."/>
            <person name="Van Etten J.L."/>
        </authorList>
    </citation>
    <scope>NUCLEOTIDE SEQUENCE [LARGE SCALE GENOMIC DNA]</scope>
</reference>
<reference evidence="1 2" key="8">
    <citation type="journal article" date="2010" name="J. Virol.">
        <title>Microarray analysis of Paramecium bursaria chlorella virus 1 transcription.</title>
        <authorList>
            <person name="Yanai-Balser G.M."/>
            <person name="Duncan G.A."/>
            <person name="Eudy J.D."/>
            <person name="Wang D."/>
            <person name="Li X."/>
            <person name="Agarkova I.V."/>
            <person name="Dunigan D.D."/>
            <person name="Van Etten J.L."/>
        </authorList>
    </citation>
    <scope>NUCLEOTIDE SEQUENCE [LARGE SCALE GENOMIC DNA]</scope>
</reference>
<gene>
    <name evidence="1" type="primary">a415L</name>
</gene>
<reference evidence="1 2" key="1">
    <citation type="journal article" date="1995" name="Virology">
        <title>Analysis of 45 kb of DNA located at the left end of the chlorella virus PBCV-1 genome.</title>
        <authorList>
            <person name="Lu Z."/>
            <person name="Li Y."/>
            <person name="Zhang Y."/>
            <person name="Kutish G.F."/>
            <person name="Rock D.L."/>
            <person name="Van Etten J.L."/>
        </authorList>
    </citation>
    <scope>NUCLEOTIDE SEQUENCE [LARGE SCALE GENOMIC DNA]</scope>
</reference>